<keyword evidence="3" id="KW-1185">Reference proteome</keyword>
<comment type="caution">
    <text evidence="2">The sequence shown here is derived from an EMBL/GenBank/DDBJ whole genome shotgun (WGS) entry which is preliminary data.</text>
</comment>
<reference evidence="2 3" key="1">
    <citation type="submission" date="2012-08" db="EMBL/GenBank/DDBJ databases">
        <authorList>
            <person name="Gan P.H.P."/>
            <person name="Ikeda K."/>
            <person name="Irieda H."/>
            <person name="Narusaka M."/>
            <person name="O'Connell R.J."/>
            <person name="Narusaka Y."/>
            <person name="Takano Y."/>
            <person name="Kubo Y."/>
            <person name="Shirasu K."/>
        </authorList>
    </citation>
    <scope>NUCLEOTIDE SEQUENCE [LARGE SCALE GENOMIC DNA]</scope>
    <source>
        <strain evidence="2 3">Nara gc5</strain>
    </source>
</reference>
<evidence type="ECO:0000313" key="2">
    <source>
        <dbReference type="EMBL" id="KAF4481011.1"/>
    </source>
</evidence>
<feature type="signal peptide" evidence="1">
    <location>
        <begin position="1"/>
        <end position="18"/>
    </location>
</feature>
<dbReference type="OrthoDB" id="4831122at2759"/>
<dbReference type="AlphaFoldDB" id="A0A7J6IYI9"/>
<keyword evidence="1" id="KW-0732">Signal</keyword>
<organism evidence="2 3">
    <name type="scientific">Colletotrichum fructicola (strain Nara gc5)</name>
    <name type="common">Anthracnose fungus</name>
    <name type="synonym">Colletotrichum gloeosporioides (strain Nara gc5)</name>
    <dbReference type="NCBI Taxonomy" id="1213859"/>
    <lineage>
        <taxon>Eukaryota</taxon>
        <taxon>Fungi</taxon>
        <taxon>Dikarya</taxon>
        <taxon>Ascomycota</taxon>
        <taxon>Pezizomycotina</taxon>
        <taxon>Sordariomycetes</taxon>
        <taxon>Hypocreomycetidae</taxon>
        <taxon>Glomerellales</taxon>
        <taxon>Glomerellaceae</taxon>
        <taxon>Colletotrichum</taxon>
        <taxon>Colletotrichum gloeosporioides species complex</taxon>
    </lineage>
</organism>
<proteinExistence type="predicted"/>
<dbReference type="InParanoid" id="A0A7J6IYI9"/>
<feature type="chain" id="PRO_5029604120" evidence="1">
    <location>
        <begin position="19"/>
        <end position="154"/>
    </location>
</feature>
<name>A0A7J6IYI9_COLFN</name>
<gene>
    <name evidence="2" type="ORF">CGGC5_v010324</name>
</gene>
<dbReference type="GeneID" id="90980096"/>
<protein>
    <submittedName>
        <fullName evidence="2">Uncharacterized protein</fullName>
    </submittedName>
</protein>
<accession>A0A7J6IYI9</accession>
<dbReference type="Proteomes" id="UP000011096">
    <property type="component" value="Unassembled WGS sequence"/>
</dbReference>
<evidence type="ECO:0000256" key="1">
    <source>
        <dbReference type="SAM" id="SignalP"/>
    </source>
</evidence>
<evidence type="ECO:0000313" key="3">
    <source>
        <dbReference type="Proteomes" id="UP000011096"/>
    </source>
</evidence>
<dbReference type="EMBL" id="ANPB02000006">
    <property type="protein sequence ID" value="KAF4481011.1"/>
    <property type="molecule type" value="Genomic_DNA"/>
</dbReference>
<sequence>MRRYFLFAMLGLLSATAAFPKPDPTSLRFNDVVAVNEDGSHRILKTAEYDALLARVALEPTQPAPSVMDPSIVTNGDGLARRACRKSTEVQVMSDDQFFNWDVAISPILSSHRGTTRVSTSKGYSVGNSVSVSLTTDVSFAKIASGMSMSVNYA</sequence>
<reference evidence="2 3" key="2">
    <citation type="submission" date="2020-04" db="EMBL/GenBank/DDBJ databases">
        <title>Genome sequencing and assembly of multiple isolates from the Colletotrichum gloeosporioides species complex.</title>
        <authorList>
            <person name="Gan P."/>
            <person name="Shirasu K."/>
        </authorList>
    </citation>
    <scope>NUCLEOTIDE SEQUENCE [LARGE SCALE GENOMIC DNA]</scope>
    <source>
        <strain evidence="2 3">Nara gc5</strain>
    </source>
</reference>
<dbReference type="RefSeq" id="XP_066008230.1">
    <property type="nucleotide sequence ID" value="XM_066152327.1"/>
</dbReference>